<dbReference type="EMBL" id="FUPS01000014">
    <property type="protein sequence ID" value="SJS98168.1"/>
    <property type="molecule type" value="Genomic_DNA"/>
</dbReference>
<comment type="caution">
    <text evidence="2">The sequence shown here is derived from an EMBL/GenBank/DDBJ whole genome shotgun (WGS) entry which is preliminary data.</text>
</comment>
<dbReference type="AlphaFoldDB" id="A0A9X8RLG0"/>
<name>A0A9X8RLG0_CLODI</name>
<reference evidence="2 3" key="1">
    <citation type="submission" date="2017-02" db="EMBL/GenBank/DDBJ databases">
        <authorList>
            <consortium name="Pathogen Informatics"/>
        </authorList>
    </citation>
    <scope>NUCLEOTIDE SEQUENCE [LARGE SCALE GENOMIC DNA]</scope>
    <source>
        <strain evidence="2 3">VRECD0157</strain>
    </source>
</reference>
<evidence type="ECO:0000256" key="1">
    <source>
        <dbReference type="SAM" id="SignalP"/>
    </source>
</evidence>
<feature type="chain" id="PRO_5040746962" evidence="1">
    <location>
        <begin position="23"/>
        <end position="186"/>
    </location>
</feature>
<organism evidence="2 3">
    <name type="scientific">Clostridioides difficile</name>
    <name type="common">Peptoclostridium difficile</name>
    <dbReference type="NCBI Taxonomy" id="1496"/>
    <lineage>
        <taxon>Bacteria</taxon>
        <taxon>Bacillati</taxon>
        <taxon>Bacillota</taxon>
        <taxon>Clostridia</taxon>
        <taxon>Peptostreptococcales</taxon>
        <taxon>Peptostreptococcaceae</taxon>
        <taxon>Clostridioides</taxon>
    </lineage>
</organism>
<sequence>MRWRNILVTSVLVMGSSIHIFANTKEMSTSRMDKNIVADTAKNINLMYKYEWEQHKNSSEYKLEIKRINLEKDLGIKIEKLIPVTWEVSYYTSLNCENSKYGAITATGEKLQYGFVANNHLKFGTKILVDGNLKVVKDRGSNKYFGNSNAIDVFVPRIKGESDYKYYKRVNNMGRHYKEGYIIVEG</sequence>
<accession>A0A9X8RLG0</accession>
<gene>
    <name evidence="2" type="ORF">SAMEA3375112_03324</name>
</gene>
<keyword evidence="1" id="KW-0732">Signal</keyword>
<feature type="signal peptide" evidence="1">
    <location>
        <begin position="1"/>
        <end position="22"/>
    </location>
</feature>
<evidence type="ECO:0000313" key="3">
    <source>
        <dbReference type="Proteomes" id="UP000189137"/>
    </source>
</evidence>
<evidence type="ECO:0000313" key="2">
    <source>
        <dbReference type="EMBL" id="SJS98168.1"/>
    </source>
</evidence>
<dbReference type="Proteomes" id="UP000189137">
    <property type="component" value="Unassembled WGS sequence"/>
</dbReference>
<proteinExistence type="predicted"/>
<protein>
    <submittedName>
        <fullName evidence="2">Uncharacterized protein</fullName>
    </submittedName>
</protein>
<dbReference type="RefSeq" id="WP_021402155.1">
    <property type="nucleotide sequence ID" value="NZ_CP149699.1"/>
</dbReference>